<gene>
    <name evidence="6" type="ORF">ACHHYP_05142</name>
</gene>
<dbReference type="Proteomes" id="UP000243579">
    <property type="component" value="Unassembled WGS sequence"/>
</dbReference>
<comment type="subcellular location">
    <subcellularLocation>
        <location evidence="1">Nucleus</location>
    </subcellularLocation>
</comment>
<dbReference type="STRING" id="1202772.A0A1V9YZ41"/>
<comment type="similarity">
    <text evidence="2">Belongs to the importin beta family.</text>
</comment>
<dbReference type="Pfam" id="PF03810">
    <property type="entry name" value="IBN_N"/>
    <property type="match status" value="1"/>
</dbReference>
<dbReference type="GO" id="GO:0005635">
    <property type="term" value="C:nuclear envelope"/>
    <property type="evidence" value="ECO:0007669"/>
    <property type="project" value="TreeGrafter"/>
</dbReference>
<dbReference type="Pfam" id="PF25758">
    <property type="entry name" value="TPR_IPO11"/>
    <property type="match status" value="1"/>
</dbReference>
<dbReference type="GO" id="GO:0005829">
    <property type="term" value="C:cytosol"/>
    <property type="evidence" value="ECO:0007669"/>
    <property type="project" value="TreeGrafter"/>
</dbReference>
<dbReference type="InterPro" id="IPR001494">
    <property type="entry name" value="Importin-beta_N"/>
</dbReference>
<evidence type="ECO:0000313" key="7">
    <source>
        <dbReference type="Proteomes" id="UP000243579"/>
    </source>
</evidence>
<dbReference type="SMART" id="SM00913">
    <property type="entry name" value="IBN_N"/>
    <property type="match status" value="1"/>
</dbReference>
<dbReference type="OrthoDB" id="361693at2759"/>
<keyword evidence="3" id="KW-0813">Transport</keyword>
<dbReference type="InterPro" id="IPR058669">
    <property type="entry name" value="TPR_IPO7/11-like"/>
</dbReference>
<evidence type="ECO:0000256" key="2">
    <source>
        <dbReference type="ARBA" id="ARBA00007991"/>
    </source>
</evidence>
<dbReference type="PANTHER" id="PTHR10997">
    <property type="entry name" value="IMPORTIN-7, 8, 11"/>
    <property type="match status" value="1"/>
</dbReference>
<proteinExistence type="inferred from homology"/>
<dbReference type="GO" id="GO:0006606">
    <property type="term" value="P:protein import into nucleus"/>
    <property type="evidence" value="ECO:0007669"/>
    <property type="project" value="TreeGrafter"/>
</dbReference>
<evidence type="ECO:0000256" key="3">
    <source>
        <dbReference type="ARBA" id="ARBA00022448"/>
    </source>
</evidence>
<dbReference type="EMBL" id="JNBR01000567">
    <property type="protein sequence ID" value="OQR90933.1"/>
    <property type="molecule type" value="Genomic_DNA"/>
</dbReference>
<evidence type="ECO:0000256" key="1">
    <source>
        <dbReference type="ARBA" id="ARBA00004123"/>
    </source>
</evidence>
<evidence type="ECO:0000313" key="6">
    <source>
        <dbReference type="EMBL" id="OQR90933.1"/>
    </source>
</evidence>
<feature type="domain" description="Importin N-terminal" evidence="5">
    <location>
        <begin position="33"/>
        <end position="106"/>
    </location>
</feature>
<evidence type="ECO:0000256" key="4">
    <source>
        <dbReference type="ARBA" id="ARBA00023242"/>
    </source>
</evidence>
<accession>A0A1V9YZ41</accession>
<dbReference type="InterPro" id="IPR016024">
    <property type="entry name" value="ARM-type_fold"/>
</dbReference>
<protein>
    <submittedName>
        <fullName evidence="6">Importin-like protein</fullName>
    </submittedName>
</protein>
<sequence>MNVPAALGPAHLGDVIATMEQALSPYPEVRVGGEATLQQCMKLPGFACLCMELLQQPLADATRLMAALSLKNAVTNSWVVRGSRQFSISADEKVQVRLRLLQHMEEPNKAVATQLAVTVARIARHDFPKEWPDLFGALRDIIQQGSPLQQARALRVLKAVVKELATRRLMAHRIVFNDMSVVVCPFIAQLWQRQVQALTTAAADDVESVLTSVLLSTKVLHHLVLHGFKALVPLDVVPFVFTNFYQTFQALVAFTHRLTPESPALGLSHRVLTALTGLVVAVQKEHPIEFRDYLGAYPHTAQAHTCTGPFLQTFYTTLSEPRTYPDKLVIHLLSYLTNVMGCHLYQHLPSATGVVRAVITAAGSVDLTDAMVAECQQQLGAFMHDPALLSSLLELIVVRYLRLTAADLEQWQEDPEGFVTLQESLSASDSVRACAEVLFLSLLQTHREMLTPCVLRMIESASAWLRTPLADADENAVLRVDAVLLGAGLASYDLHESFDFEPWFLQTLVPYLQQPTALTLRGVPVLSRRIVWLIGCWLAQLSAQVRIPLYEALVHLLAADAQAADTAVKCGAVQTLESLVNDWGFQSNDFVPFLPRAIDALFAFLVHADVESTDTRLKILGCVESIAHMCAGAMTPAMLVQIVNPLPAIWEAAASADANLLRGKVLSLLSRIMEIEVDFVLDAELQTMVLSVVAYATNPDEPEAVYLMDQGLLLWLRLTEVVEVYAPPFHNTFSNILTALARDTEHAATGLQLCNNYLAIGGATFWAAYGPELAQLLAGFLGAVKPEMLHSIARLTEKLCRHLPADALGPLGGVLRRFWDTSIEEPRQEPELVVVSYLTALATASLHTPALFFSVLATDGAVAQYADVLLRLYFSIASTAIGPVRRRTWVCSLCSLMTTHPALTLERLGLILEAAVEALEDEPGEPDIEVSTARKSLLWQFRAASATNQLSCAYIKQFVCGQLNALAAAAGPEAFGHAMALVEASVVAKIQAL</sequence>
<dbReference type="Pfam" id="PF08389">
    <property type="entry name" value="Xpo1"/>
    <property type="match status" value="1"/>
</dbReference>
<dbReference type="AlphaFoldDB" id="A0A1V9YZ41"/>
<evidence type="ECO:0000259" key="5">
    <source>
        <dbReference type="PROSITE" id="PS50166"/>
    </source>
</evidence>
<dbReference type="SUPFAM" id="SSF48371">
    <property type="entry name" value="ARM repeat"/>
    <property type="match status" value="1"/>
</dbReference>
<dbReference type="Gene3D" id="1.25.10.10">
    <property type="entry name" value="Leucine-rich Repeat Variant"/>
    <property type="match status" value="1"/>
</dbReference>
<dbReference type="PROSITE" id="PS50166">
    <property type="entry name" value="IMPORTIN_B_NT"/>
    <property type="match status" value="1"/>
</dbReference>
<dbReference type="InterPro" id="IPR013598">
    <property type="entry name" value="Exportin-1/Importin-b-like"/>
</dbReference>
<dbReference type="InterPro" id="IPR011989">
    <property type="entry name" value="ARM-like"/>
</dbReference>
<keyword evidence="7" id="KW-1185">Reference proteome</keyword>
<keyword evidence="4" id="KW-0539">Nucleus</keyword>
<dbReference type="PANTHER" id="PTHR10997:SF70">
    <property type="entry name" value="IMPORTIN N-TERMINAL DOMAIN-CONTAINING PROTEIN"/>
    <property type="match status" value="1"/>
</dbReference>
<organism evidence="6 7">
    <name type="scientific">Achlya hypogyna</name>
    <name type="common">Oomycete</name>
    <name type="synonym">Protoachlya hypogyna</name>
    <dbReference type="NCBI Taxonomy" id="1202772"/>
    <lineage>
        <taxon>Eukaryota</taxon>
        <taxon>Sar</taxon>
        <taxon>Stramenopiles</taxon>
        <taxon>Oomycota</taxon>
        <taxon>Saprolegniomycetes</taxon>
        <taxon>Saprolegniales</taxon>
        <taxon>Achlyaceae</taxon>
        <taxon>Achlya</taxon>
    </lineage>
</organism>
<name>A0A1V9YZ41_ACHHY</name>
<reference evidence="6 7" key="1">
    <citation type="journal article" date="2014" name="Genome Biol. Evol.">
        <title>The secreted proteins of Achlya hypogyna and Thraustotheca clavata identify the ancestral oomycete secretome and reveal gene acquisitions by horizontal gene transfer.</title>
        <authorList>
            <person name="Misner I."/>
            <person name="Blouin N."/>
            <person name="Leonard G."/>
            <person name="Richards T.A."/>
            <person name="Lane C.E."/>
        </authorList>
    </citation>
    <scope>NUCLEOTIDE SEQUENCE [LARGE SCALE GENOMIC DNA]</scope>
    <source>
        <strain evidence="6 7">ATCC 48635</strain>
    </source>
</reference>
<dbReference type="GO" id="GO:0031267">
    <property type="term" value="F:small GTPase binding"/>
    <property type="evidence" value="ECO:0007669"/>
    <property type="project" value="InterPro"/>
</dbReference>
<comment type="caution">
    <text evidence="6">The sequence shown here is derived from an EMBL/GenBank/DDBJ whole genome shotgun (WGS) entry which is preliminary data.</text>
</comment>